<evidence type="ECO:0000313" key="3">
    <source>
        <dbReference type="EMBL" id="ADY14781.1"/>
    </source>
</evidence>
<dbReference type="KEGG" id="sbu:SpiBuddy_2974"/>
<evidence type="ECO:0000313" key="4">
    <source>
        <dbReference type="Proteomes" id="UP000008466"/>
    </source>
</evidence>
<keyword evidence="1" id="KW-0560">Oxidoreductase</keyword>
<sequence>MKLGTTDIDVSSIALGTWAMGGGDSWGDSDPSLAIKTVHRSLELGINFIDTAPAYGNGLSEQLLGTALEGKRHSAVLATKCGLVWGESDEGSVHKSRDGVTIRRNLSKKSIIKQVEESLVRLKTDYIDLLLTHWQSIPPFYTPVEETIEVFELLKQQGKIRSYGACNVSLEELKAYQKYGTPALVQERFSLLSQDKANLASYCADNHITFQAYSPLERGVLTGKAALSENVVGTAKASVVWYKMENRAKVLTLLDSIETLAEKYHATVGNLVIAWTRQATGTMNVLCGARKPSQIEENSKAGLLTLSSKDWTIIDSLARTLF</sequence>
<dbReference type="InterPro" id="IPR023210">
    <property type="entry name" value="NADP_OxRdtase_dom"/>
</dbReference>
<evidence type="ECO:0000256" key="1">
    <source>
        <dbReference type="ARBA" id="ARBA00023002"/>
    </source>
</evidence>
<keyword evidence="4" id="KW-1185">Reference proteome</keyword>
<dbReference type="Proteomes" id="UP000008466">
    <property type="component" value="Chromosome"/>
</dbReference>
<name>F0RZN0_SPHGB</name>
<dbReference type="HOGENOM" id="CLU_023205_2_3_12"/>
<dbReference type="RefSeq" id="WP_013608624.1">
    <property type="nucleotide sequence ID" value="NC_015152.1"/>
</dbReference>
<accession>F0RZN0</accession>
<dbReference type="Pfam" id="PF00248">
    <property type="entry name" value="Aldo_ket_red"/>
    <property type="match status" value="1"/>
</dbReference>
<proteinExistence type="predicted"/>
<feature type="domain" description="NADP-dependent oxidoreductase" evidence="2">
    <location>
        <begin position="13"/>
        <end position="318"/>
    </location>
</feature>
<protein>
    <submittedName>
        <fullName evidence="3">NADP-dependent oxidoreductase domain</fullName>
    </submittedName>
</protein>
<dbReference type="SUPFAM" id="SSF51430">
    <property type="entry name" value="NAD(P)-linked oxidoreductase"/>
    <property type="match status" value="1"/>
</dbReference>
<dbReference type="EMBL" id="CP002541">
    <property type="protein sequence ID" value="ADY14781.1"/>
    <property type="molecule type" value="Genomic_DNA"/>
</dbReference>
<dbReference type="PANTHER" id="PTHR43364">
    <property type="entry name" value="NADH-SPECIFIC METHYLGLYOXAL REDUCTASE-RELATED"/>
    <property type="match status" value="1"/>
</dbReference>
<organism evidence="3 4">
    <name type="scientific">Sphaerochaeta globosa (strain ATCC BAA-1886 / DSM 22777 / Buddy)</name>
    <name type="common">Spirochaeta sp. (strain Buddy)</name>
    <dbReference type="NCBI Taxonomy" id="158189"/>
    <lineage>
        <taxon>Bacteria</taxon>
        <taxon>Pseudomonadati</taxon>
        <taxon>Spirochaetota</taxon>
        <taxon>Spirochaetia</taxon>
        <taxon>Spirochaetales</taxon>
        <taxon>Sphaerochaetaceae</taxon>
        <taxon>Sphaerochaeta</taxon>
    </lineage>
</organism>
<dbReference type="eggNOG" id="COG0667">
    <property type="taxonomic scope" value="Bacteria"/>
</dbReference>
<dbReference type="GO" id="GO:0005829">
    <property type="term" value="C:cytosol"/>
    <property type="evidence" value="ECO:0007669"/>
    <property type="project" value="TreeGrafter"/>
</dbReference>
<dbReference type="Gene3D" id="3.20.20.100">
    <property type="entry name" value="NADP-dependent oxidoreductase domain"/>
    <property type="match status" value="1"/>
</dbReference>
<evidence type="ECO:0000259" key="2">
    <source>
        <dbReference type="Pfam" id="PF00248"/>
    </source>
</evidence>
<dbReference type="AlphaFoldDB" id="F0RZN0"/>
<dbReference type="GO" id="GO:0016491">
    <property type="term" value="F:oxidoreductase activity"/>
    <property type="evidence" value="ECO:0007669"/>
    <property type="project" value="UniProtKB-KW"/>
</dbReference>
<dbReference type="InterPro" id="IPR050523">
    <property type="entry name" value="AKR_Detox_Biosynth"/>
</dbReference>
<dbReference type="PANTHER" id="PTHR43364:SF4">
    <property type="entry name" value="NAD(P)-LINKED OXIDOREDUCTASE SUPERFAMILY PROTEIN"/>
    <property type="match status" value="1"/>
</dbReference>
<dbReference type="InterPro" id="IPR036812">
    <property type="entry name" value="NAD(P)_OxRdtase_dom_sf"/>
</dbReference>
<dbReference type="STRING" id="158189.SpiBuddy_2974"/>
<reference evidence="4" key="1">
    <citation type="submission" date="2011-02" db="EMBL/GenBank/DDBJ databases">
        <title>Complete sequence of Spirochaeta sp. Buddy.</title>
        <authorList>
            <person name="Lucas S."/>
            <person name="Copeland A."/>
            <person name="Lapidus A."/>
            <person name="Cheng J.-F."/>
            <person name="Goodwin L."/>
            <person name="Pitluck S."/>
            <person name="Zeytun A."/>
            <person name="Detter J.C."/>
            <person name="Han C."/>
            <person name="Tapia R."/>
            <person name="Land M."/>
            <person name="Hauser L."/>
            <person name="Kyrpides N."/>
            <person name="Ivanova N."/>
            <person name="Mikhailova N."/>
            <person name="Pagani I."/>
            <person name="Ritalahti K.M."/>
            <person name="Loeffler F.E."/>
            <person name="Woyke T."/>
        </authorList>
    </citation>
    <scope>NUCLEOTIDE SEQUENCE [LARGE SCALE GENOMIC DNA]</scope>
    <source>
        <strain evidence="4">ATCC BAA-1886 / DSM 22777 / Buddy</strain>
    </source>
</reference>
<gene>
    <name evidence="3" type="ordered locus">SpiBuddy_2974</name>
</gene>